<protein>
    <recommendedName>
        <fullName evidence="4">Hepatoma-derived growth factor-related protein 2-like</fullName>
    </recommendedName>
</protein>
<dbReference type="AlphaFoldDB" id="A0ABD1RNV0"/>
<feature type="compositionally biased region" description="Basic and acidic residues" evidence="1">
    <location>
        <begin position="78"/>
        <end position="99"/>
    </location>
</feature>
<dbReference type="PANTHER" id="PTHR35692:SF1">
    <property type="entry name" value="F26F24.11"/>
    <property type="match status" value="1"/>
</dbReference>
<organism evidence="2 3">
    <name type="scientific">Forsythia ovata</name>
    <dbReference type="NCBI Taxonomy" id="205694"/>
    <lineage>
        <taxon>Eukaryota</taxon>
        <taxon>Viridiplantae</taxon>
        <taxon>Streptophyta</taxon>
        <taxon>Embryophyta</taxon>
        <taxon>Tracheophyta</taxon>
        <taxon>Spermatophyta</taxon>
        <taxon>Magnoliopsida</taxon>
        <taxon>eudicotyledons</taxon>
        <taxon>Gunneridae</taxon>
        <taxon>Pentapetalae</taxon>
        <taxon>asterids</taxon>
        <taxon>lamiids</taxon>
        <taxon>Lamiales</taxon>
        <taxon>Oleaceae</taxon>
        <taxon>Forsythieae</taxon>
        <taxon>Forsythia</taxon>
    </lineage>
</organism>
<evidence type="ECO:0008006" key="4">
    <source>
        <dbReference type="Google" id="ProtNLM"/>
    </source>
</evidence>
<sequence>MADFLTDSDDEKKVEELLSQTMDLTVLEQVAAINCSSFNDSDLPSHLEARFQKLKSFPGEKSKSDFMLSKSFNSSKTPEFKNRDLINEAKKFDPSEETKGYFSKENPGEITGSKSSENGLKKTPDGNNCVSPTKSSENESFSPSKKNPQGKMGKKESKSPSSASWEDFSSESLSPPAKTGCFWCSPKKGSRKNSKENRGLDIDLDWGKNDEFLSDLSNFSAKSRKKIIMKAMKEEEKICREAEKIVKWAKQASARMDVSGIEDELSDNENFK</sequence>
<accession>A0ABD1RNV0</accession>
<feature type="region of interest" description="Disordered" evidence="1">
    <location>
        <begin position="60"/>
        <end position="203"/>
    </location>
</feature>
<dbReference type="Proteomes" id="UP001604277">
    <property type="component" value="Unassembled WGS sequence"/>
</dbReference>
<feature type="compositionally biased region" description="Low complexity" evidence="1">
    <location>
        <begin position="159"/>
        <end position="174"/>
    </location>
</feature>
<keyword evidence="3" id="KW-1185">Reference proteome</keyword>
<evidence type="ECO:0000313" key="3">
    <source>
        <dbReference type="Proteomes" id="UP001604277"/>
    </source>
</evidence>
<name>A0ABD1RNV0_9LAMI</name>
<reference evidence="3" key="1">
    <citation type="submission" date="2024-07" db="EMBL/GenBank/DDBJ databases">
        <title>Two chromosome-level genome assemblies of Korean endemic species Abeliophyllum distichum and Forsythia ovata (Oleaceae).</title>
        <authorList>
            <person name="Jang H."/>
        </authorList>
    </citation>
    <scope>NUCLEOTIDE SEQUENCE [LARGE SCALE GENOMIC DNA]</scope>
</reference>
<dbReference type="EMBL" id="JBFOLJ010000012">
    <property type="protein sequence ID" value="KAL2490083.1"/>
    <property type="molecule type" value="Genomic_DNA"/>
</dbReference>
<feature type="compositionally biased region" description="Polar residues" evidence="1">
    <location>
        <begin position="125"/>
        <end position="147"/>
    </location>
</feature>
<evidence type="ECO:0000313" key="2">
    <source>
        <dbReference type="EMBL" id="KAL2490083.1"/>
    </source>
</evidence>
<proteinExistence type="predicted"/>
<gene>
    <name evidence="2" type="ORF">Fot_43375</name>
</gene>
<comment type="caution">
    <text evidence="2">The sequence shown here is derived from an EMBL/GenBank/DDBJ whole genome shotgun (WGS) entry which is preliminary data.</text>
</comment>
<feature type="compositionally biased region" description="Basic and acidic residues" evidence="1">
    <location>
        <begin position="193"/>
        <end position="203"/>
    </location>
</feature>
<dbReference type="PANTHER" id="PTHR35692">
    <property type="entry name" value="F26F24.11"/>
    <property type="match status" value="1"/>
</dbReference>
<evidence type="ECO:0000256" key="1">
    <source>
        <dbReference type="SAM" id="MobiDB-lite"/>
    </source>
</evidence>